<dbReference type="GO" id="GO:0005737">
    <property type="term" value="C:cytoplasm"/>
    <property type="evidence" value="ECO:0007669"/>
    <property type="project" value="UniProtKB-SubCell"/>
</dbReference>
<dbReference type="RefSeq" id="WP_259311209.1">
    <property type="nucleotide sequence ID" value="NZ_CP087164.1"/>
</dbReference>
<name>A0A9E6Y0F9_9ACTN</name>
<dbReference type="SUPFAM" id="SSF46785">
    <property type="entry name" value="Winged helix' DNA-binding domain"/>
    <property type="match status" value="1"/>
</dbReference>
<feature type="domain" description="Iron dependent repressor metal binding and dimerisation" evidence="3">
    <location>
        <begin position="77"/>
        <end position="130"/>
    </location>
</feature>
<dbReference type="PANTHER" id="PTHR33238:SF11">
    <property type="entry name" value="TRANSCRIPTIONAL REGULATOR MNTR"/>
    <property type="match status" value="1"/>
</dbReference>
<dbReference type="InterPro" id="IPR022689">
    <property type="entry name" value="Iron_dep_repressor"/>
</dbReference>
<dbReference type="GO" id="GO:0046983">
    <property type="term" value="F:protein dimerization activity"/>
    <property type="evidence" value="ECO:0007669"/>
    <property type="project" value="InterPro"/>
</dbReference>
<keyword evidence="6" id="KW-1185">Reference proteome</keyword>
<dbReference type="Gene3D" id="1.10.10.10">
    <property type="entry name" value="Winged helix-like DNA-binding domain superfamily/Winged helix DNA-binding domain"/>
    <property type="match status" value="1"/>
</dbReference>
<accession>A0A9E6Y0F9</accession>
<dbReference type="AlphaFoldDB" id="A0A9E6Y0F9"/>
<dbReference type="GO" id="GO:0003700">
    <property type="term" value="F:DNA-binding transcription factor activity"/>
    <property type="evidence" value="ECO:0007669"/>
    <property type="project" value="InterPro"/>
</dbReference>
<dbReference type="InterPro" id="IPR005471">
    <property type="entry name" value="Tscrpt_reg_IclR_N"/>
</dbReference>
<dbReference type="Proteomes" id="UP001162834">
    <property type="component" value="Chromosome"/>
</dbReference>
<dbReference type="Pfam" id="PF02742">
    <property type="entry name" value="Fe_dep_repr_C"/>
    <property type="match status" value="1"/>
</dbReference>
<organism evidence="5 6">
    <name type="scientific">Capillimicrobium parvum</name>
    <dbReference type="NCBI Taxonomy" id="2884022"/>
    <lineage>
        <taxon>Bacteria</taxon>
        <taxon>Bacillati</taxon>
        <taxon>Actinomycetota</taxon>
        <taxon>Thermoleophilia</taxon>
        <taxon>Solirubrobacterales</taxon>
        <taxon>Capillimicrobiaceae</taxon>
        <taxon>Capillimicrobium</taxon>
    </lineage>
</organism>
<reference evidence="5" key="1">
    <citation type="journal article" date="2022" name="Int. J. Syst. Evol. Microbiol.">
        <title>Pseudomonas aegrilactucae sp. nov. and Pseudomonas morbosilactucae sp. nov., pathogens causing bacterial rot of lettuce in Japan.</title>
        <authorList>
            <person name="Sawada H."/>
            <person name="Fujikawa T."/>
            <person name="Satou M."/>
        </authorList>
    </citation>
    <scope>NUCLEOTIDE SEQUENCE</scope>
    <source>
        <strain evidence="5">0166_1</strain>
    </source>
</reference>
<comment type="subunit">
    <text evidence="2">Homodimer.</text>
</comment>
<comment type="subcellular location">
    <subcellularLocation>
        <location evidence="1">Cytoplasm</location>
    </subcellularLocation>
</comment>
<sequence length="157" mass="17147">MSQSATDQHETELRPPSPAEARYLEVMGRLGRGGVPVAGAAIARSLGLSAPTVHEMLRRLEADGFIVRAETGGWLLTADGRRQSDAVRRRRRVVEHFLRTVLHVPENEVAGEADALLTAISSKLEDRLRAASWPGDRPCGELARTGDRLQAVGHARR</sequence>
<gene>
    <name evidence="5" type="ORF">DSM104329_03560</name>
</gene>
<evidence type="ECO:0000256" key="2">
    <source>
        <dbReference type="ARBA" id="ARBA00011738"/>
    </source>
</evidence>
<dbReference type="InterPro" id="IPR001367">
    <property type="entry name" value="Fe_dep_repressor"/>
</dbReference>
<evidence type="ECO:0000259" key="4">
    <source>
        <dbReference type="Pfam" id="PF09339"/>
    </source>
</evidence>
<evidence type="ECO:0008006" key="7">
    <source>
        <dbReference type="Google" id="ProtNLM"/>
    </source>
</evidence>
<dbReference type="Pfam" id="PF09339">
    <property type="entry name" value="HTH_IclR"/>
    <property type="match status" value="1"/>
</dbReference>
<dbReference type="EMBL" id="CP087164">
    <property type="protein sequence ID" value="UGS37146.1"/>
    <property type="molecule type" value="Genomic_DNA"/>
</dbReference>
<dbReference type="KEGG" id="sbae:DSM104329_03560"/>
<evidence type="ECO:0000259" key="3">
    <source>
        <dbReference type="Pfam" id="PF02742"/>
    </source>
</evidence>
<dbReference type="InterPro" id="IPR036390">
    <property type="entry name" value="WH_DNA-bd_sf"/>
</dbReference>
<dbReference type="InterPro" id="IPR050536">
    <property type="entry name" value="DtxR_MntR_Metal-Reg"/>
</dbReference>
<evidence type="ECO:0000313" key="6">
    <source>
        <dbReference type="Proteomes" id="UP001162834"/>
    </source>
</evidence>
<proteinExistence type="predicted"/>
<dbReference type="GO" id="GO:0046914">
    <property type="term" value="F:transition metal ion binding"/>
    <property type="evidence" value="ECO:0007669"/>
    <property type="project" value="InterPro"/>
</dbReference>
<feature type="domain" description="HTH iclR-type" evidence="4">
    <location>
        <begin position="22"/>
        <end position="68"/>
    </location>
</feature>
<dbReference type="PANTHER" id="PTHR33238">
    <property type="entry name" value="IRON (METAL) DEPENDENT REPRESSOR, DTXR FAMILY"/>
    <property type="match status" value="1"/>
</dbReference>
<dbReference type="InterPro" id="IPR036388">
    <property type="entry name" value="WH-like_DNA-bd_sf"/>
</dbReference>
<evidence type="ECO:0000256" key="1">
    <source>
        <dbReference type="ARBA" id="ARBA00004496"/>
    </source>
</evidence>
<protein>
    <recommendedName>
        <fullName evidence="7">HTH dtxR-type domain-containing protein</fullName>
    </recommendedName>
</protein>
<evidence type="ECO:0000313" key="5">
    <source>
        <dbReference type="EMBL" id="UGS37146.1"/>
    </source>
</evidence>
<dbReference type="SMART" id="SM00529">
    <property type="entry name" value="HTH_DTXR"/>
    <property type="match status" value="1"/>
</dbReference>